<keyword evidence="4" id="KW-1185">Reference proteome</keyword>
<sequence length="394" mass="39910">MLFTSSLVSLLAAASVSALPALTKRAAADILVFKFADVLEQLESQFYSQALAKFKDSDFAAAGFGSSQVLIEQFQVIQADEDTHSKTLQAALKSFGQEPITSCKFNFESALKDVGTMAATARIVESVGVSAYLGAASLLTDPRILTSAGSILTTEARHQTFLNMISPTGTTIPNAFDFALTPSEVLTLALPFVDPSSPCDTGVKPNPILSVTNAGTIGVGTKLTFASDALNSTVDQSKLFCQMLVGGVVSTISLPLSECAPPAGINGPVAIWITSDPQPLLNDVTDRATTQIVAGPLMTYIDTQPQLVNQLIRASGGAVAATSTSTTTISPAQASSIIVNAPAAGPPASGAAPVASSSPAASGSAAPAASTASPSGPSADGAITVMGMANVPAS</sequence>
<feature type="chain" id="PRO_5040217477" evidence="2">
    <location>
        <begin position="19"/>
        <end position="394"/>
    </location>
</feature>
<feature type="signal peptide" evidence="2">
    <location>
        <begin position="1"/>
        <end position="18"/>
    </location>
</feature>
<dbReference type="Pfam" id="PF13668">
    <property type="entry name" value="Ferritin_2"/>
    <property type="match status" value="1"/>
</dbReference>
<dbReference type="OrthoDB" id="1001765at2759"/>
<keyword evidence="2" id="KW-0732">Signal</keyword>
<organism evidence="3 4">
    <name type="scientific">Crepidotus variabilis</name>
    <dbReference type="NCBI Taxonomy" id="179855"/>
    <lineage>
        <taxon>Eukaryota</taxon>
        <taxon>Fungi</taxon>
        <taxon>Dikarya</taxon>
        <taxon>Basidiomycota</taxon>
        <taxon>Agaricomycotina</taxon>
        <taxon>Agaricomycetes</taxon>
        <taxon>Agaricomycetidae</taxon>
        <taxon>Agaricales</taxon>
        <taxon>Agaricineae</taxon>
        <taxon>Crepidotaceae</taxon>
        <taxon>Crepidotus</taxon>
    </lineage>
</organism>
<dbReference type="Proteomes" id="UP000807306">
    <property type="component" value="Unassembled WGS sequence"/>
</dbReference>
<feature type="region of interest" description="Disordered" evidence="1">
    <location>
        <begin position="348"/>
        <end position="381"/>
    </location>
</feature>
<evidence type="ECO:0000313" key="3">
    <source>
        <dbReference type="EMBL" id="KAF9526690.1"/>
    </source>
</evidence>
<dbReference type="EMBL" id="MU157868">
    <property type="protein sequence ID" value="KAF9526690.1"/>
    <property type="molecule type" value="Genomic_DNA"/>
</dbReference>
<accession>A0A9P6ECX1</accession>
<dbReference type="AlphaFoldDB" id="A0A9P6ECX1"/>
<proteinExistence type="predicted"/>
<protein>
    <submittedName>
        <fullName evidence="3">Ferritin-like domain-containing protein</fullName>
    </submittedName>
</protein>
<dbReference type="SUPFAM" id="SSF47240">
    <property type="entry name" value="Ferritin-like"/>
    <property type="match status" value="1"/>
</dbReference>
<comment type="caution">
    <text evidence="3">The sequence shown here is derived from an EMBL/GenBank/DDBJ whole genome shotgun (WGS) entry which is preliminary data.</text>
</comment>
<evidence type="ECO:0000256" key="1">
    <source>
        <dbReference type="SAM" id="MobiDB-lite"/>
    </source>
</evidence>
<gene>
    <name evidence="3" type="ORF">CPB83DRAFT_884677</name>
</gene>
<dbReference type="InterPro" id="IPR009078">
    <property type="entry name" value="Ferritin-like_SF"/>
</dbReference>
<evidence type="ECO:0000313" key="4">
    <source>
        <dbReference type="Proteomes" id="UP000807306"/>
    </source>
</evidence>
<evidence type="ECO:0000256" key="2">
    <source>
        <dbReference type="SAM" id="SignalP"/>
    </source>
</evidence>
<name>A0A9P6ECX1_9AGAR</name>
<dbReference type="CDD" id="cd00657">
    <property type="entry name" value="Ferritin_like"/>
    <property type="match status" value="1"/>
</dbReference>
<reference evidence="3" key="1">
    <citation type="submission" date="2020-11" db="EMBL/GenBank/DDBJ databases">
        <authorList>
            <consortium name="DOE Joint Genome Institute"/>
            <person name="Ahrendt S."/>
            <person name="Riley R."/>
            <person name="Andreopoulos W."/>
            <person name="Labutti K."/>
            <person name="Pangilinan J."/>
            <person name="Ruiz-Duenas F.J."/>
            <person name="Barrasa J.M."/>
            <person name="Sanchez-Garcia M."/>
            <person name="Camarero S."/>
            <person name="Miyauchi S."/>
            <person name="Serrano A."/>
            <person name="Linde D."/>
            <person name="Babiker R."/>
            <person name="Drula E."/>
            <person name="Ayuso-Fernandez I."/>
            <person name="Pacheco R."/>
            <person name="Padilla G."/>
            <person name="Ferreira P."/>
            <person name="Barriuso J."/>
            <person name="Kellner H."/>
            <person name="Castanera R."/>
            <person name="Alfaro M."/>
            <person name="Ramirez L."/>
            <person name="Pisabarro A.G."/>
            <person name="Kuo A."/>
            <person name="Tritt A."/>
            <person name="Lipzen A."/>
            <person name="He G."/>
            <person name="Yan M."/>
            <person name="Ng V."/>
            <person name="Cullen D."/>
            <person name="Martin F."/>
            <person name="Rosso M.-N."/>
            <person name="Henrissat B."/>
            <person name="Hibbett D."/>
            <person name="Martinez A.T."/>
            <person name="Grigoriev I.V."/>
        </authorList>
    </citation>
    <scope>NUCLEOTIDE SEQUENCE</scope>
    <source>
        <strain evidence="3">CBS 506.95</strain>
    </source>
</reference>